<dbReference type="SUPFAM" id="SSF52540">
    <property type="entry name" value="P-loop containing nucleoside triphosphate hydrolases"/>
    <property type="match status" value="1"/>
</dbReference>
<comment type="caution">
    <text evidence="19">The sequence shown here is derived from an EMBL/GenBank/DDBJ whole genome shotgun (WGS) entry which is preliminary data.</text>
</comment>
<evidence type="ECO:0000256" key="5">
    <source>
        <dbReference type="ARBA" id="ARBA00004692"/>
    </source>
</evidence>
<dbReference type="AlphaFoldDB" id="A0A316TDA6"/>
<evidence type="ECO:0000256" key="14">
    <source>
        <dbReference type="ARBA" id="ARBA00022840"/>
    </source>
</evidence>
<sequence>MSPRLSAASATATPARCAWRCAGARRCLTGCAPRCPTCPGRSRTPRGARGPTSGPCWTSSRPACSRDGSARSSQGSSRACARTTRRGASSCCPRSVSRRRSPATPTCRSAPRSGCGSSPPTSRRGRWPSALAEGRLGRVLVTGGVRSGKSAHAEALLADEPATTYLAAGPTYDDADWAARITRHRERRPPTWGTVETTDVAVALADATGPVLLDCLGTWLDAIISEADLWEAPVDDVEAHVAARTTGLVATLRASTHPVVVVTNEVGLGVVPEHRSGRLFRDLLGTLNQRVGSVCDEVHLVVAGRVLRL</sequence>
<evidence type="ECO:0000256" key="6">
    <source>
        <dbReference type="ARBA" id="ARBA00005159"/>
    </source>
</evidence>
<comment type="function">
    <text evidence="4">Catalyzes ATP-dependent phosphorylation of adenosylcobinamide and addition of GMP to adenosylcobinamide phosphate.</text>
</comment>
<dbReference type="InterPro" id="IPR003203">
    <property type="entry name" value="CobU/CobP"/>
</dbReference>
<proteinExistence type="inferred from homology"/>
<keyword evidence="20" id="KW-1185">Reference proteome</keyword>
<dbReference type="GO" id="GO:0005525">
    <property type="term" value="F:GTP binding"/>
    <property type="evidence" value="ECO:0007669"/>
    <property type="project" value="UniProtKB-KW"/>
</dbReference>
<evidence type="ECO:0000256" key="12">
    <source>
        <dbReference type="ARBA" id="ARBA00022741"/>
    </source>
</evidence>
<dbReference type="PANTHER" id="PTHR34848:SF1">
    <property type="entry name" value="BIFUNCTIONAL ADENOSYLCOBALAMIN BIOSYNTHESIS PROTEIN COBU"/>
    <property type="match status" value="1"/>
</dbReference>
<dbReference type="GO" id="GO:0005524">
    <property type="term" value="F:ATP binding"/>
    <property type="evidence" value="ECO:0007669"/>
    <property type="project" value="UniProtKB-KW"/>
</dbReference>
<evidence type="ECO:0000256" key="10">
    <source>
        <dbReference type="ARBA" id="ARBA00022573"/>
    </source>
</evidence>
<organism evidence="19 20">
    <name type="scientific">Nocardioides silvaticus</name>
    <dbReference type="NCBI Taxonomy" id="2201891"/>
    <lineage>
        <taxon>Bacteria</taxon>
        <taxon>Bacillati</taxon>
        <taxon>Actinomycetota</taxon>
        <taxon>Actinomycetes</taxon>
        <taxon>Propionibacteriales</taxon>
        <taxon>Nocardioidaceae</taxon>
        <taxon>Nocardioides</taxon>
    </lineage>
</organism>
<keyword evidence="14" id="KW-0067">ATP-binding</keyword>
<evidence type="ECO:0000256" key="2">
    <source>
        <dbReference type="ARBA" id="ARBA00000711"/>
    </source>
</evidence>
<comment type="catalytic activity">
    <reaction evidence="3">
        <text>adenosylcob(III)inamide + GTP = adenosylcob(III)inamide phosphate + GDP + H(+)</text>
        <dbReference type="Rhea" id="RHEA:15765"/>
        <dbReference type="ChEBI" id="CHEBI:2480"/>
        <dbReference type="ChEBI" id="CHEBI:15378"/>
        <dbReference type="ChEBI" id="CHEBI:37565"/>
        <dbReference type="ChEBI" id="CHEBI:58189"/>
        <dbReference type="ChEBI" id="CHEBI:58502"/>
        <dbReference type="EC" id="2.7.1.156"/>
    </reaction>
</comment>
<protein>
    <recommendedName>
        <fullName evidence="16">Adenosylcobinamide kinase</fullName>
        <ecNumber evidence="8">2.7.1.156</ecNumber>
        <ecNumber evidence="9">2.7.7.62</ecNumber>
    </recommendedName>
    <alternativeName>
        <fullName evidence="17">Adenosylcobinamide-phosphate guanylyltransferase</fullName>
    </alternativeName>
</protein>
<dbReference type="Gene3D" id="3.40.50.300">
    <property type="entry name" value="P-loop containing nucleotide triphosphate hydrolases"/>
    <property type="match status" value="1"/>
</dbReference>
<comment type="catalytic activity">
    <reaction evidence="2">
        <text>adenosylcob(III)inamide phosphate + GTP + H(+) = adenosylcob(III)inamide-GDP + diphosphate</text>
        <dbReference type="Rhea" id="RHEA:22712"/>
        <dbReference type="ChEBI" id="CHEBI:15378"/>
        <dbReference type="ChEBI" id="CHEBI:33019"/>
        <dbReference type="ChEBI" id="CHEBI:37565"/>
        <dbReference type="ChEBI" id="CHEBI:58502"/>
        <dbReference type="ChEBI" id="CHEBI:60487"/>
        <dbReference type="EC" id="2.7.7.62"/>
    </reaction>
</comment>
<feature type="region of interest" description="Disordered" evidence="18">
    <location>
        <begin position="39"/>
        <end position="130"/>
    </location>
</feature>
<comment type="pathway">
    <text evidence="6">Cofactor biosynthesis; adenosylcobalamin biosynthesis; adenosylcobalamin from cob(II)yrinate a,c-diamide: step 5/7.</text>
</comment>
<dbReference type="CDD" id="cd00544">
    <property type="entry name" value="CobU"/>
    <property type="match status" value="1"/>
</dbReference>
<evidence type="ECO:0000256" key="18">
    <source>
        <dbReference type="SAM" id="MobiDB-lite"/>
    </source>
</evidence>
<keyword evidence="10" id="KW-0169">Cobalamin biosynthesis</keyword>
<feature type="compositionally biased region" description="Low complexity" evidence="18">
    <location>
        <begin position="65"/>
        <end position="82"/>
    </location>
</feature>
<dbReference type="GO" id="GO:0008820">
    <property type="term" value="F:cobinamide phosphate guanylyltransferase activity"/>
    <property type="evidence" value="ECO:0007669"/>
    <property type="project" value="UniProtKB-EC"/>
</dbReference>
<dbReference type="Proteomes" id="UP000245507">
    <property type="component" value="Unassembled WGS sequence"/>
</dbReference>
<dbReference type="GO" id="GO:0043752">
    <property type="term" value="F:adenosylcobinamide kinase activity"/>
    <property type="evidence" value="ECO:0007669"/>
    <property type="project" value="UniProtKB-EC"/>
</dbReference>
<keyword evidence="15" id="KW-0342">GTP-binding</keyword>
<keyword evidence="13" id="KW-0418">Kinase</keyword>
<keyword evidence="11" id="KW-0808">Transferase</keyword>
<evidence type="ECO:0000256" key="11">
    <source>
        <dbReference type="ARBA" id="ARBA00022679"/>
    </source>
</evidence>
<gene>
    <name evidence="19" type="ORF">DJ010_20605</name>
</gene>
<keyword evidence="12" id="KW-0547">Nucleotide-binding</keyword>
<evidence type="ECO:0000256" key="1">
    <source>
        <dbReference type="ARBA" id="ARBA00000312"/>
    </source>
</evidence>
<evidence type="ECO:0000256" key="8">
    <source>
        <dbReference type="ARBA" id="ARBA00012016"/>
    </source>
</evidence>
<evidence type="ECO:0000256" key="16">
    <source>
        <dbReference type="ARBA" id="ARBA00029570"/>
    </source>
</evidence>
<dbReference type="UniPathway" id="UPA00148">
    <property type="reaction ID" value="UER00236"/>
</dbReference>
<dbReference type="EC" id="2.7.1.156" evidence="8"/>
<comment type="similarity">
    <text evidence="7">Belongs to the CobU/CobP family.</text>
</comment>
<name>A0A316TDA6_9ACTN</name>
<evidence type="ECO:0000256" key="4">
    <source>
        <dbReference type="ARBA" id="ARBA00003889"/>
    </source>
</evidence>
<comment type="catalytic activity">
    <reaction evidence="1">
        <text>adenosylcob(III)inamide + ATP = adenosylcob(III)inamide phosphate + ADP + H(+)</text>
        <dbReference type="Rhea" id="RHEA:15769"/>
        <dbReference type="ChEBI" id="CHEBI:2480"/>
        <dbReference type="ChEBI" id="CHEBI:15378"/>
        <dbReference type="ChEBI" id="CHEBI:30616"/>
        <dbReference type="ChEBI" id="CHEBI:58502"/>
        <dbReference type="ChEBI" id="CHEBI:456216"/>
        <dbReference type="EC" id="2.7.1.156"/>
    </reaction>
</comment>
<dbReference type="Pfam" id="PF02283">
    <property type="entry name" value="CobU"/>
    <property type="match status" value="1"/>
</dbReference>
<dbReference type="GO" id="GO:0009236">
    <property type="term" value="P:cobalamin biosynthetic process"/>
    <property type="evidence" value="ECO:0007669"/>
    <property type="project" value="UniProtKB-UniPathway"/>
</dbReference>
<dbReference type="PANTHER" id="PTHR34848">
    <property type="match status" value="1"/>
</dbReference>
<evidence type="ECO:0000256" key="7">
    <source>
        <dbReference type="ARBA" id="ARBA00007490"/>
    </source>
</evidence>
<dbReference type="OrthoDB" id="9788370at2"/>
<evidence type="ECO:0000256" key="13">
    <source>
        <dbReference type="ARBA" id="ARBA00022777"/>
    </source>
</evidence>
<evidence type="ECO:0000313" key="19">
    <source>
        <dbReference type="EMBL" id="PWN01019.1"/>
    </source>
</evidence>
<comment type="pathway">
    <text evidence="5">Cofactor biosynthesis; adenosylcobalamin biosynthesis; adenosylcobalamin from cob(II)yrinate a,c-diamide: step 6/7.</text>
</comment>
<evidence type="ECO:0000256" key="9">
    <source>
        <dbReference type="ARBA" id="ARBA00012523"/>
    </source>
</evidence>
<evidence type="ECO:0000256" key="3">
    <source>
        <dbReference type="ARBA" id="ARBA00001522"/>
    </source>
</evidence>
<evidence type="ECO:0000313" key="20">
    <source>
        <dbReference type="Proteomes" id="UP000245507"/>
    </source>
</evidence>
<evidence type="ECO:0000256" key="15">
    <source>
        <dbReference type="ARBA" id="ARBA00023134"/>
    </source>
</evidence>
<dbReference type="InterPro" id="IPR027417">
    <property type="entry name" value="P-loop_NTPase"/>
</dbReference>
<dbReference type="EC" id="2.7.7.62" evidence="9"/>
<evidence type="ECO:0000256" key="17">
    <source>
        <dbReference type="ARBA" id="ARBA00030571"/>
    </source>
</evidence>
<accession>A0A316TDA6</accession>
<dbReference type="EMBL" id="QGDD01000012">
    <property type="protein sequence ID" value="PWN01019.1"/>
    <property type="molecule type" value="Genomic_DNA"/>
</dbReference>
<reference evidence="19 20" key="1">
    <citation type="submission" date="2018-05" db="EMBL/GenBank/DDBJ databases">
        <title>Nocardioides silvaticus genome.</title>
        <authorList>
            <person name="Li C."/>
            <person name="Wang G."/>
        </authorList>
    </citation>
    <scope>NUCLEOTIDE SEQUENCE [LARGE SCALE GENOMIC DNA]</scope>
    <source>
        <strain evidence="19 20">CCTCC AB 2018079</strain>
    </source>
</reference>